<accession>A0A0G0NAX5</accession>
<dbReference type="Proteomes" id="UP000034665">
    <property type="component" value="Unassembled WGS sequence"/>
</dbReference>
<evidence type="ECO:0000259" key="1">
    <source>
        <dbReference type="Pfam" id="PF12728"/>
    </source>
</evidence>
<dbReference type="AlphaFoldDB" id="A0A0G0NAX5"/>
<dbReference type="InterPro" id="IPR009061">
    <property type="entry name" value="DNA-bd_dom_put_sf"/>
</dbReference>
<gene>
    <name evidence="2" type="ORF">UT41_C0001G0137</name>
</gene>
<reference evidence="2 3" key="1">
    <citation type="journal article" date="2015" name="Nature">
        <title>rRNA introns, odd ribosomes, and small enigmatic genomes across a large radiation of phyla.</title>
        <authorList>
            <person name="Brown C.T."/>
            <person name="Hug L.A."/>
            <person name="Thomas B.C."/>
            <person name="Sharon I."/>
            <person name="Castelle C.J."/>
            <person name="Singh A."/>
            <person name="Wilkins M.J."/>
            <person name="Williams K.H."/>
            <person name="Banfield J.F."/>
        </authorList>
    </citation>
    <scope>NUCLEOTIDE SEQUENCE [LARGE SCALE GENOMIC DNA]</scope>
</reference>
<dbReference type="EMBL" id="LBWR01000001">
    <property type="protein sequence ID" value="KKR12593.1"/>
    <property type="molecule type" value="Genomic_DNA"/>
</dbReference>
<dbReference type="InterPro" id="IPR041657">
    <property type="entry name" value="HTH_17"/>
</dbReference>
<dbReference type="NCBIfam" id="TIGR01764">
    <property type="entry name" value="excise"/>
    <property type="match status" value="1"/>
</dbReference>
<sequence>MSEILPNEVYTTGEAEELLKVSNSTMKRLLKGGLLRANKVGGHYRILGHELLRLVSPQVDRKATVLYQKVKTKAKETTRDW</sequence>
<proteinExistence type="predicted"/>
<organism evidence="2 3">
    <name type="scientific">Candidatus Wolfebacteria bacterium GW2011_GWC2_39_22</name>
    <dbReference type="NCBI Taxonomy" id="1619013"/>
    <lineage>
        <taxon>Bacteria</taxon>
        <taxon>Candidatus Wolfeibacteriota</taxon>
    </lineage>
</organism>
<dbReference type="GO" id="GO:0003677">
    <property type="term" value="F:DNA binding"/>
    <property type="evidence" value="ECO:0007669"/>
    <property type="project" value="InterPro"/>
</dbReference>
<name>A0A0G0NAX5_9BACT</name>
<feature type="domain" description="Helix-turn-helix" evidence="1">
    <location>
        <begin position="9"/>
        <end position="55"/>
    </location>
</feature>
<protein>
    <submittedName>
        <fullName evidence="2">Magnetosome protein MamR</fullName>
    </submittedName>
</protein>
<dbReference type="Pfam" id="PF12728">
    <property type="entry name" value="HTH_17"/>
    <property type="match status" value="1"/>
</dbReference>
<dbReference type="STRING" id="1619013.UT41_C0001G0137"/>
<evidence type="ECO:0000313" key="3">
    <source>
        <dbReference type="Proteomes" id="UP000034665"/>
    </source>
</evidence>
<dbReference type="InterPro" id="IPR010093">
    <property type="entry name" value="SinI_DNA-bd"/>
</dbReference>
<evidence type="ECO:0000313" key="2">
    <source>
        <dbReference type="EMBL" id="KKR12593.1"/>
    </source>
</evidence>
<dbReference type="SUPFAM" id="SSF46955">
    <property type="entry name" value="Putative DNA-binding domain"/>
    <property type="match status" value="1"/>
</dbReference>
<comment type="caution">
    <text evidence="2">The sequence shown here is derived from an EMBL/GenBank/DDBJ whole genome shotgun (WGS) entry which is preliminary data.</text>
</comment>